<proteinExistence type="predicted"/>
<evidence type="ECO:0000313" key="1">
    <source>
        <dbReference type="EMBL" id="CAH3147121.1"/>
    </source>
</evidence>
<name>A0ABN8PR44_9CNID</name>
<evidence type="ECO:0000313" key="2">
    <source>
        <dbReference type="Proteomes" id="UP001159427"/>
    </source>
</evidence>
<reference evidence="1 2" key="1">
    <citation type="submission" date="2022-05" db="EMBL/GenBank/DDBJ databases">
        <authorList>
            <consortium name="Genoscope - CEA"/>
            <person name="William W."/>
        </authorList>
    </citation>
    <scope>NUCLEOTIDE SEQUENCE [LARGE SCALE GENOMIC DNA]</scope>
</reference>
<sequence>MRFTANEVTWYKFPPLSFLLLGTSCLGRPSGDGLRSLFGRRAVRQRGYGLRLLIFKNKKRRNRLQ</sequence>
<comment type="caution">
    <text evidence="1">The sequence shown here is derived from an EMBL/GenBank/DDBJ whole genome shotgun (WGS) entry which is preliminary data.</text>
</comment>
<dbReference type="EMBL" id="CALNXI010000923">
    <property type="protein sequence ID" value="CAH3147121.1"/>
    <property type="molecule type" value="Genomic_DNA"/>
</dbReference>
<protein>
    <submittedName>
        <fullName evidence="1">Uncharacterized protein</fullName>
    </submittedName>
</protein>
<organism evidence="1 2">
    <name type="scientific">Porites evermanni</name>
    <dbReference type="NCBI Taxonomy" id="104178"/>
    <lineage>
        <taxon>Eukaryota</taxon>
        <taxon>Metazoa</taxon>
        <taxon>Cnidaria</taxon>
        <taxon>Anthozoa</taxon>
        <taxon>Hexacorallia</taxon>
        <taxon>Scleractinia</taxon>
        <taxon>Fungiina</taxon>
        <taxon>Poritidae</taxon>
        <taxon>Porites</taxon>
    </lineage>
</organism>
<accession>A0ABN8PR44</accession>
<keyword evidence="2" id="KW-1185">Reference proteome</keyword>
<gene>
    <name evidence="1" type="ORF">PEVE_00044161</name>
</gene>
<dbReference type="PROSITE" id="PS51257">
    <property type="entry name" value="PROKAR_LIPOPROTEIN"/>
    <property type="match status" value="1"/>
</dbReference>
<dbReference type="Proteomes" id="UP001159427">
    <property type="component" value="Unassembled WGS sequence"/>
</dbReference>